<protein>
    <submittedName>
        <fullName evidence="3">Phasin protein</fullName>
    </submittedName>
</protein>
<dbReference type="OrthoDB" id="7768818at2"/>
<keyword evidence="4" id="KW-1185">Reference proteome</keyword>
<feature type="compositionally biased region" description="Polar residues" evidence="1">
    <location>
        <begin position="154"/>
        <end position="165"/>
    </location>
</feature>
<dbReference type="Pfam" id="PF09361">
    <property type="entry name" value="Phasin_2"/>
    <property type="match status" value="1"/>
</dbReference>
<dbReference type="AlphaFoldDB" id="A0A1H9V2Y1"/>
<sequence length="165" mass="18669">MATKNPYDFSEYFKAFDPELMTKMFTPQAMMAMFQPQSRGDMFDMESVIKANQRNFEAMADANRAAAEAYKDLLDKQMEIFGKLTMAARQQYEWMEDTAGPDTLKAKTEAMNDAVEEALTLMRKLAEEARKANEEAFSTVRGQVDEAVEEIKKSTPQQSGGSKKS</sequence>
<evidence type="ECO:0000313" key="4">
    <source>
        <dbReference type="Proteomes" id="UP000198885"/>
    </source>
</evidence>
<dbReference type="EMBL" id="FOGU01000006">
    <property type="protein sequence ID" value="SES16032.1"/>
    <property type="molecule type" value="Genomic_DNA"/>
</dbReference>
<gene>
    <name evidence="3" type="ORF">SAMN04490244_106210</name>
</gene>
<organism evidence="3 4">
    <name type="scientific">Tranquillimonas rosea</name>
    <dbReference type="NCBI Taxonomy" id="641238"/>
    <lineage>
        <taxon>Bacteria</taxon>
        <taxon>Pseudomonadati</taxon>
        <taxon>Pseudomonadota</taxon>
        <taxon>Alphaproteobacteria</taxon>
        <taxon>Rhodobacterales</taxon>
        <taxon>Roseobacteraceae</taxon>
        <taxon>Tranquillimonas</taxon>
    </lineage>
</organism>
<reference evidence="3 4" key="1">
    <citation type="submission" date="2016-10" db="EMBL/GenBank/DDBJ databases">
        <authorList>
            <person name="de Groot N.N."/>
        </authorList>
    </citation>
    <scope>NUCLEOTIDE SEQUENCE [LARGE SCALE GENOMIC DNA]</scope>
    <source>
        <strain evidence="3 4">DSM 23042</strain>
    </source>
</reference>
<feature type="region of interest" description="Disordered" evidence="1">
    <location>
        <begin position="135"/>
        <end position="165"/>
    </location>
</feature>
<dbReference type="RefSeq" id="WP_092693883.1">
    <property type="nucleotide sequence ID" value="NZ_CBDDGO010000004.1"/>
</dbReference>
<accession>A0A1H9V2Y1</accession>
<evidence type="ECO:0000313" key="3">
    <source>
        <dbReference type="EMBL" id="SES16032.1"/>
    </source>
</evidence>
<dbReference type="Proteomes" id="UP000198885">
    <property type="component" value="Unassembled WGS sequence"/>
</dbReference>
<evidence type="ECO:0000256" key="1">
    <source>
        <dbReference type="SAM" id="MobiDB-lite"/>
    </source>
</evidence>
<feature type="domain" description="Phasin" evidence="2">
    <location>
        <begin position="46"/>
        <end position="143"/>
    </location>
</feature>
<dbReference type="InterPro" id="IPR018968">
    <property type="entry name" value="Phasin"/>
</dbReference>
<dbReference type="STRING" id="641238.SAMN04490244_106210"/>
<evidence type="ECO:0000259" key="2">
    <source>
        <dbReference type="Pfam" id="PF09361"/>
    </source>
</evidence>
<proteinExistence type="predicted"/>
<name>A0A1H9V2Y1_9RHOB</name>